<protein>
    <submittedName>
        <fullName evidence="4">Beta-propeller fold lactonase family protein</fullName>
    </submittedName>
</protein>
<dbReference type="Gene3D" id="2.60.40.10">
    <property type="entry name" value="Immunoglobulins"/>
    <property type="match status" value="3"/>
</dbReference>
<comment type="caution">
    <text evidence="4">The sequence shown here is derived from an EMBL/GenBank/DDBJ whole genome shotgun (WGS) entry which is preliminary data.</text>
</comment>
<dbReference type="SUPFAM" id="SSF75011">
    <property type="entry name" value="3-carboxy-cis,cis-mucoante lactonizing enzyme"/>
    <property type="match status" value="1"/>
</dbReference>
<dbReference type="InterPro" id="IPR013783">
    <property type="entry name" value="Ig-like_fold"/>
</dbReference>
<keyword evidence="6" id="KW-1185">Reference proteome</keyword>
<keyword evidence="2" id="KW-0313">Glucose metabolism</keyword>
<dbReference type="InterPro" id="IPR015919">
    <property type="entry name" value="Cadherin-like_sf"/>
</dbReference>
<evidence type="ECO:0000256" key="1">
    <source>
        <dbReference type="ARBA" id="ARBA00005564"/>
    </source>
</evidence>
<dbReference type="InterPro" id="IPR050282">
    <property type="entry name" value="Cycloisomerase_2"/>
</dbReference>
<dbReference type="InterPro" id="IPR001680">
    <property type="entry name" value="WD40_rpt"/>
</dbReference>
<dbReference type="SMART" id="SM00320">
    <property type="entry name" value="WD40"/>
    <property type="match status" value="7"/>
</dbReference>
<feature type="domain" description="Dystroglycan-type cadherin-like" evidence="3">
    <location>
        <begin position="2540"/>
        <end position="2633"/>
    </location>
</feature>
<evidence type="ECO:0000313" key="4">
    <source>
        <dbReference type="EMBL" id="MCV9878654.1"/>
    </source>
</evidence>
<dbReference type="Proteomes" id="UP001165569">
    <property type="component" value="Unassembled WGS sequence"/>
</dbReference>
<evidence type="ECO:0000259" key="3">
    <source>
        <dbReference type="SMART" id="SM00736"/>
    </source>
</evidence>
<comment type="similarity">
    <text evidence="1">Belongs to the cycloisomerase 2 family.</text>
</comment>
<evidence type="ECO:0000313" key="7">
    <source>
        <dbReference type="Proteomes" id="UP001165569"/>
    </source>
</evidence>
<dbReference type="SUPFAM" id="SSF101898">
    <property type="entry name" value="NHL repeat"/>
    <property type="match status" value="1"/>
</dbReference>
<gene>
    <name evidence="4" type="ORF">NC803_07285</name>
    <name evidence="5" type="ORF">NC856_07750</name>
</gene>
<proteinExistence type="inferred from homology"/>
<sequence length="2788" mass="281619">MTYSRSTARRRLPQQAWALEPRMMFDAAAVATAEAVVAATADAPGVTASGSEATISIDESSTAQNVDLFSGVTVSNDASGEALNSLVITVDSSGDNQALIIDDSAIALTTGSGTTAGNNYFYSVQTSGGSTIITLSIASSEAYAASDVAALIDGLAYSTLDNTVESGTITVTLTSLRDDGGETAELGIHSTIAITSTINVAPVLSDDGALEAAESFTSDELGGSAAVVYSGDGQYAYVGGESGISVFSIDDTGRLTLVQTFGDEANLGAVSQMTLSADGKSIYTLSGGNIITLNVDTDGTLSYGGTTSGENGVLMDLALSDDGGQLYVTTEYNGLVVFTRDGGTGALTPLQTVDESSLGVVRAETVISANGYVFVIGDQTSFVAYTDTLAVLKINDDGTLTMISSVTADATRFSSSTYSMAVSEDAALLYLGNSSGGIQVYRFDGSELILMDSVTLDGVTSIALSGDGSLLYAAASDGTINVYAADGSGNLALASSTVASASGSDIAVSGDGLSVLVAGSGGVTRYSAAQTLVQGSQAVFASGITLADSNFDTLSGGEGNYKGASISVSPSVTGGSFGFADGNDLIYSDGAISLNGSAIATLSESNGALTVTFTADTTSEVANRVLQQIAYGNDSVAVGSYVLLTVAVNDGALTSNSVVVTLRINGEPQVNSDAAAGYALSKATSETAYSFTLFSGLFNDADGDSLTWSVSGLPDGLTFNAATRTISGAATEVGTFTLTVTATDATGASAALDLDLVVEQIVNRAPEVNAAVGTTLDTFTKGESGSITLDGGLFTDADSLYGDRLTWSVSGLPEGLSFDAETLAISGTASNAGDYTITMTATDQSGASAASELTLRVITQAEADNNAPGLVGDASALTYASDGSLSGFSQYVNSITLSDDGTILVIAASTSNNGNGDSYLYVYRRDTSSGELALLQTFTQGTENDGDDANGIELDGLSGITSVSYSSDGSLLYLSGYASTGSSSAYSISVFSVGDEGSLTLVDQVADIAEKVLQIAVAQDSGAFYALSATTVYAYRIGDDGALTAIDAYTPESGFGTAVAMQIDDDGSVYVLSGGRLTVYTVAADGGLSYAGQLTRSGTTLTWRDAVGANATAGTLGSTGAFNGANAFVVSDAGYLYLTTGNGFLTTLQYDRSTNAMSLVDTVSAYSALTQYPHGIAMSQDGTTLYVTSAASSRLVIYTIGEEGKPTYANIVTTSEGISKLVVSADGQSVYGGRNLYFGTPLLSMIGATGVTVTYTEGDTINPIASVVLSDADYDALNGGAGNYNGATITLVRTDGADGNDSYGFTDGNGLTLADGIISLNGAAIATLVSTDGTLTVAFTADVTTATANLVLQQISYTNASSDPGSSISLTLSVADQYASSRFDLLLSVAVINNAPVLETESQNVTYISGGSAVKLFNDSMLSGGEEDQAISAITLTVAGLVDGEHEKLLLNGNYVSLTDGTSLSSYVMVDVVESDGNVNSYTYVYNIDVSVTEGVATVTLSNNEGLPTAVAEAVVNSIAYLNTAYENALEDATTGDRTITLTSIQDNGGTGNGGVDTTALAIGATVTVSLTNSAPVITASDASNSYTEKGAATALFSDVAVSAGEPGQTFINIELTISGLSDGDSEVLVIDGAVVALTADAYGETTNGYGYYVSLEGDTATLYLYSSDGIAVSDATALIAGLAYANQSDDPTLGTRTIRLTTVQDNGGTANGGVDTVSPGIAASVTVVAVNDAPRVSATPVDTLYATVGSSAALFSDVVISTVESDQRISSITFTVSGLVDGSRETLTVGGTRIALIDGSGTLDNGDSYTVALNGDTAIVTIGSASGMAVDAAVSLIEQTSYANLSNTQTAGLRTISLSVQDSGGQDNGGSDTTTLEAVAAIDVVNNSAPEFSAGADYTSLEAATSLTAISGLADIASGTLSPDGAYLYVVSSAGDIAIFSRNTASGELALLQTLDSGVSSVSLIEASDDGGTIALLGAQGDSITLFARNGADGSLTLVQTLTTENVIDLALSADGGALYVVDGNYSGLLVYTLNADSGQYALSQSITAATGSEPYLFTAVGVDVVGDYLYVVTDPVAETVANTLIVYQRAEDGTLAALAWLRDGALAGAGTVDMSSPVDIAVSSDGGTVYVASEDSVAVFSLDVASGALSYLGAVSGLSNVTAIALSGDDGTLYVTGSDSGISRYKSDAGALTLLETLSGASITALADAQRVVSGAHGAVAVIGGGGLVSLNDALTDISLDYHEQGTVVLADVITLSDADYDALADGAGNYNGATITVIREGGADSADSYSIADGNGLTLADGTLWLDGAAIAAFTNNGGALTVTFTAEVTTVIVNQVLQQISYTNTSADPGASIRLVIGVTDAYAAGTQMVAALSVAEVNDAPLLSATPTNPGYMAGDGAVGLFDGVSVSAIENGQSIVALTVTVAGVVDAAESLNIDGTTVMLTDGAAYTTSSGLNVTVTLANGEARLTISGSDGINAAALVEGLAYANPSSTVTSGERVVTLTAIQDDGGTANGGVDRRVLDIAAVVSIANSAPQATDSAASLPQAMYAAAYRAVLSSDWFSDVNGDALTWSIEGLPDGLSFDAATLTISGQTRAVGSFELTLTVSDGQGGTATRFLTLAVDKPPVTPVVLPLTGMPGDMMTRWWEAREDERERQNETISIALRGAASTPAAESAPLSGEALSTSQYPLVNGEIDYADTPWRLEPIMTPLMPALEAVDFSSLRTTNAPVSAAENSLTGGRMPLAESAEGKAAFSAQLHQSQTEFDELLTALNLLTEKRASPTQ</sequence>
<dbReference type="EMBL" id="JAMPJU010000004">
    <property type="protein sequence ID" value="MCV9882163.1"/>
    <property type="molecule type" value="Genomic_DNA"/>
</dbReference>
<feature type="domain" description="Dystroglycan-type cadherin-like" evidence="3">
    <location>
        <begin position="675"/>
        <end position="766"/>
    </location>
</feature>
<evidence type="ECO:0000256" key="2">
    <source>
        <dbReference type="ARBA" id="ARBA00022526"/>
    </source>
</evidence>
<dbReference type="InterPro" id="IPR019405">
    <property type="entry name" value="Lactonase_7-beta_prop"/>
</dbReference>
<evidence type="ECO:0000313" key="6">
    <source>
        <dbReference type="Proteomes" id="UP001165568"/>
    </source>
</evidence>
<keyword evidence="2" id="KW-0119">Carbohydrate metabolism</keyword>
<dbReference type="Gene3D" id="2.130.10.10">
    <property type="entry name" value="YVTN repeat-like/Quinoprotein amine dehydrogenase"/>
    <property type="match status" value="6"/>
</dbReference>
<evidence type="ECO:0000313" key="5">
    <source>
        <dbReference type="EMBL" id="MCV9882163.1"/>
    </source>
</evidence>
<dbReference type="SMART" id="SM00736">
    <property type="entry name" value="CADG"/>
    <property type="match status" value="3"/>
</dbReference>
<dbReference type="SUPFAM" id="SSF49313">
    <property type="entry name" value="Cadherin-like"/>
    <property type="match status" value="3"/>
</dbReference>
<reference evidence="4" key="1">
    <citation type="submission" date="2022-04" db="EMBL/GenBank/DDBJ databases">
        <title>Brenneria sp. isolated from walnut trees in Serbia.</title>
        <authorList>
            <person name="Gasic K."/>
            <person name="Zlatkovic N."/>
            <person name="Kuzmanovic N."/>
        </authorList>
    </citation>
    <scope>NUCLEOTIDE SEQUENCE</scope>
    <source>
        <strain evidence="5">KBI 423</strain>
        <strain evidence="4">KBI 447</strain>
    </source>
</reference>
<dbReference type="Pfam" id="PF05345">
    <property type="entry name" value="He_PIG"/>
    <property type="match status" value="3"/>
</dbReference>
<dbReference type="GO" id="GO:0006006">
    <property type="term" value="P:glucose metabolic process"/>
    <property type="evidence" value="ECO:0007669"/>
    <property type="project" value="UniProtKB-KW"/>
</dbReference>
<name>A0AA41Y0X1_9GAMM</name>
<dbReference type="GO" id="GO:0016020">
    <property type="term" value="C:membrane"/>
    <property type="evidence" value="ECO:0007669"/>
    <property type="project" value="InterPro"/>
</dbReference>
<accession>A0AA41Y0X1</accession>
<dbReference type="PANTHER" id="PTHR30344">
    <property type="entry name" value="6-PHOSPHOGLUCONOLACTONASE-RELATED"/>
    <property type="match status" value="1"/>
</dbReference>
<organism evidence="4 7">
    <name type="scientific">Brenneria izbisi</name>
    <dbReference type="NCBI Taxonomy" id="2939450"/>
    <lineage>
        <taxon>Bacteria</taxon>
        <taxon>Pseudomonadati</taxon>
        <taxon>Pseudomonadota</taxon>
        <taxon>Gammaproteobacteria</taxon>
        <taxon>Enterobacterales</taxon>
        <taxon>Pectobacteriaceae</taxon>
        <taxon>Brenneria</taxon>
    </lineage>
</organism>
<dbReference type="SUPFAM" id="SSF50969">
    <property type="entry name" value="YVTN repeat-like/Quinoprotein amine dehydrogenase"/>
    <property type="match status" value="1"/>
</dbReference>
<dbReference type="GO" id="GO:0005509">
    <property type="term" value="F:calcium ion binding"/>
    <property type="evidence" value="ECO:0007669"/>
    <property type="project" value="InterPro"/>
</dbReference>
<dbReference type="Pfam" id="PF10282">
    <property type="entry name" value="Lactonase"/>
    <property type="match status" value="3"/>
</dbReference>
<dbReference type="RefSeq" id="WP_264089852.1">
    <property type="nucleotide sequence ID" value="NZ_JAMPJT010000004.1"/>
</dbReference>
<feature type="domain" description="Dystroglycan-type cadherin-like" evidence="3">
    <location>
        <begin position="767"/>
        <end position="864"/>
    </location>
</feature>
<dbReference type="InterPro" id="IPR006644">
    <property type="entry name" value="Cadg"/>
</dbReference>
<dbReference type="GO" id="GO:0017057">
    <property type="term" value="F:6-phosphogluconolactonase activity"/>
    <property type="evidence" value="ECO:0007669"/>
    <property type="project" value="TreeGrafter"/>
</dbReference>
<dbReference type="InterPro" id="IPR015943">
    <property type="entry name" value="WD40/YVTN_repeat-like_dom_sf"/>
</dbReference>
<dbReference type="Proteomes" id="UP001165568">
    <property type="component" value="Unassembled WGS sequence"/>
</dbReference>
<dbReference type="PANTHER" id="PTHR30344:SF1">
    <property type="entry name" value="6-PHOSPHOGLUCONOLACTONASE"/>
    <property type="match status" value="1"/>
</dbReference>
<dbReference type="EMBL" id="JAMPJT010000004">
    <property type="protein sequence ID" value="MCV9878654.1"/>
    <property type="molecule type" value="Genomic_DNA"/>
</dbReference>
<dbReference type="InterPro" id="IPR011044">
    <property type="entry name" value="Quino_amine_DH_bsu"/>
</dbReference>